<gene>
    <name evidence="2" type="ORF">GCM10007047_22550</name>
</gene>
<dbReference type="RefSeq" id="WP_189515175.1">
    <property type="nucleotide sequence ID" value="NZ_BMXG01000013.1"/>
</dbReference>
<reference evidence="2" key="1">
    <citation type="journal article" date="2014" name="Int. J. Syst. Evol. Microbiol.">
        <title>Complete genome sequence of Corynebacterium casei LMG S-19264T (=DSM 44701T), isolated from a smear-ripened cheese.</title>
        <authorList>
            <consortium name="US DOE Joint Genome Institute (JGI-PGF)"/>
            <person name="Walter F."/>
            <person name="Albersmeier A."/>
            <person name="Kalinowski J."/>
            <person name="Ruckert C."/>
        </authorList>
    </citation>
    <scope>NUCLEOTIDE SEQUENCE</scope>
    <source>
        <strain evidence="2">KCTC 12870</strain>
    </source>
</reference>
<keyword evidence="3" id="KW-1185">Reference proteome</keyword>
<organism evidence="2 3">
    <name type="scientific">Cerasicoccus arenae</name>
    <dbReference type="NCBI Taxonomy" id="424488"/>
    <lineage>
        <taxon>Bacteria</taxon>
        <taxon>Pseudomonadati</taxon>
        <taxon>Verrucomicrobiota</taxon>
        <taxon>Opitutia</taxon>
        <taxon>Puniceicoccales</taxon>
        <taxon>Cerasicoccaceae</taxon>
        <taxon>Cerasicoccus</taxon>
    </lineage>
</organism>
<sequence length="287" mass="29104">MKLISKIAFQACSLTLLASSPALSGATLNMSAIQDTTILTEGFFQELPWGGNVQLGMAANNYQAMLLRFDTSSLGSLSGATINSVSITFTAATTNAVATPGNAGNLTFSQFSAANKGWVEGTGTGDQDVTGATNPFSNKTGPFGTNEGVDWASGGNLIAGDTLLSGLDVSASYDAGSFADVVFTAGETQTYTISGVDSAALISGWLGDSDLADAGLVVSINGPGGFFGGREGSTLAFQYAYNSVQAGSGAAILTVDYTAIPEPSTYALGLGVGAFILIAMRRRSAKS</sequence>
<evidence type="ECO:0008006" key="4">
    <source>
        <dbReference type="Google" id="ProtNLM"/>
    </source>
</evidence>
<feature type="chain" id="PRO_5035281227" description="PEP-CTERM protein-sorting domain-containing protein" evidence="1">
    <location>
        <begin position="25"/>
        <end position="287"/>
    </location>
</feature>
<dbReference type="AlphaFoldDB" id="A0A8J3DCQ0"/>
<dbReference type="Proteomes" id="UP000642829">
    <property type="component" value="Unassembled WGS sequence"/>
</dbReference>
<dbReference type="EMBL" id="BMXG01000013">
    <property type="protein sequence ID" value="GHC05085.1"/>
    <property type="molecule type" value="Genomic_DNA"/>
</dbReference>
<protein>
    <recommendedName>
        <fullName evidence="4">PEP-CTERM protein-sorting domain-containing protein</fullName>
    </recommendedName>
</protein>
<accession>A0A8J3DCQ0</accession>
<name>A0A8J3DCQ0_9BACT</name>
<keyword evidence="1" id="KW-0732">Signal</keyword>
<proteinExistence type="predicted"/>
<reference evidence="2" key="2">
    <citation type="submission" date="2020-09" db="EMBL/GenBank/DDBJ databases">
        <authorList>
            <person name="Sun Q."/>
            <person name="Kim S."/>
        </authorList>
    </citation>
    <scope>NUCLEOTIDE SEQUENCE</scope>
    <source>
        <strain evidence="2">KCTC 12870</strain>
    </source>
</reference>
<feature type="signal peptide" evidence="1">
    <location>
        <begin position="1"/>
        <end position="24"/>
    </location>
</feature>
<evidence type="ECO:0000313" key="3">
    <source>
        <dbReference type="Proteomes" id="UP000642829"/>
    </source>
</evidence>
<evidence type="ECO:0000313" key="2">
    <source>
        <dbReference type="EMBL" id="GHC05085.1"/>
    </source>
</evidence>
<evidence type="ECO:0000256" key="1">
    <source>
        <dbReference type="SAM" id="SignalP"/>
    </source>
</evidence>
<comment type="caution">
    <text evidence="2">The sequence shown here is derived from an EMBL/GenBank/DDBJ whole genome shotgun (WGS) entry which is preliminary data.</text>
</comment>